<organism evidence="3 4">
    <name type="scientific">Cinchona calisaya</name>
    <dbReference type="NCBI Taxonomy" id="153742"/>
    <lineage>
        <taxon>Eukaryota</taxon>
        <taxon>Viridiplantae</taxon>
        <taxon>Streptophyta</taxon>
        <taxon>Embryophyta</taxon>
        <taxon>Tracheophyta</taxon>
        <taxon>Spermatophyta</taxon>
        <taxon>Magnoliopsida</taxon>
        <taxon>eudicotyledons</taxon>
        <taxon>Gunneridae</taxon>
        <taxon>Pentapetalae</taxon>
        <taxon>asterids</taxon>
        <taxon>lamiids</taxon>
        <taxon>Gentianales</taxon>
        <taxon>Rubiaceae</taxon>
        <taxon>Cinchonoideae</taxon>
        <taxon>Cinchoneae</taxon>
        <taxon>Cinchona</taxon>
    </lineage>
</organism>
<dbReference type="InterPro" id="IPR050511">
    <property type="entry name" value="AMPK_gamma/SDS23_families"/>
</dbReference>
<gene>
    <name evidence="3" type="ORF">ACH5RR_015083</name>
</gene>
<keyword evidence="2" id="KW-0129">CBS domain</keyword>
<evidence type="ECO:0000313" key="3">
    <source>
        <dbReference type="EMBL" id="KAL3522249.1"/>
    </source>
</evidence>
<evidence type="ECO:0000256" key="1">
    <source>
        <dbReference type="ARBA" id="ARBA00022737"/>
    </source>
</evidence>
<dbReference type="PANTHER" id="PTHR13780">
    <property type="entry name" value="AMP-ACTIVATED PROTEIN KINASE, GAMMA REGULATORY SUBUNIT"/>
    <property type="match status" value="1"/>
</dbReference>
<proteinExistence type="predicted"/>
<sequence>MAVNFLKNQEVSDLCLGKPPLKKWAPDHHATIADALSALKKSCGGGGDHQSHYLSIWSCSVDSHHSVCECVGKICMADIICFLCKEENLANPLKALEGNSVSQLLLHKGPSLSVRHLDPNSSLLQALDSILDGAQNLVIPIESYSTRNSRKKSHNKPSPFTTTHHNGREYCWITQEDVVRFLLNSIGVFSPIPTYTIESLNIIDPDIMTVRYEEPASSALPLISRSLVEQTSVAVIDENNRLIGEILPSTLALCDETVAAAITTLSAGDLLAYIDCCGPPEELVQLVKMRLEEKNLEAMLDLMEEYSLSSSSSSASSSCSSDDESALSKYSGSGRYSFGRRSEAIVCHPWSSLVAVMIQALTHRVSCVWVVEEDHTVVGTVTFEGMLKVFRSISGPRE</sequence>
<evidence type="ECO:0000313" key="4">
    <source>
        <dbReference type="Proteomes" id="UP001630127"/>
    </source>
</evidence>
<name>A0ABD2ZS38_9GENT</name>
<protein>
    <recommendedName>
        <fullName evidence="5">CBS domain-containing protein</fullName>
    </recommendedName>
</protein>
<evidence type="ECO:0008006" key="5">
    <source>
        <dbReference type="Google" id="ProtNLM"/>
    </source>
</evidence>
<keyword evidence="1" id="KW-0677">Repeat</keyword>
<keyword evidence="4" id="KW-1185">Reference proteome</keyword>
<comment type="caution">
    <text evidence="3">The sequence shown here is derived from an EMBL/GenBank/DDBJ whole genome shotgun (WGS) entry which is preliminary data.</text>
</comment>
<dbReference type="PANTHER" id="PTHR13780:SF39">
    <property type="entry name" value="CBS DOMAIN-CONTAINING PROTEIN CBSX5-LIKE"/>
    <property type="match status" value="1"/>
</dbReference>
<dbReference type="AlphaFoldDB" id="A0ABD2ZS38"/>
<reference evidence="3 4" key="1">
    <citation type="submission" date="2024-11" db="EMBL/GenBank/DDBJ databases">
        <title>A near-complete genome assembly of Cinchona calisaya.</title>
        <authorList>
            <person name="Lian D.C."/>
            <person name="Zhao X.W."/>
            <person name="Wei L."/>
        </authorList>
    </citation>
    <scope>NUCLEOTIDE SEQUENCE [LARGE SCALE GENOMIC DNA]</scope>
    <source>
        <tissue evidence="3">Nenye</tissue>
    </source>
</reference>
<dbReference type="InterPro" id="IPR046342">
    <property type="entry name" value="CBS_dom_sf"/>
</dbReference>
<accession>A0ABD2ZS38</accession>
<dbReference type="EMBL" id="JBJUIK010000007">
    <property type="protein sequence ID" value="KAL3522249.1"/>
    <property type="molecule type" value="Genomic_DNA"/>
</dbReference>
<evidence type="ECO:0000256" key="2">
    <source>
        <dbReference type="ARBA" id="ARBA00023122"/>
    </source>
</evidence>
<dbReference type="SUPFAM" id="SSF54631">
    <property type="entry name" value="CBS-domain pair"/>
    <property type="match status" value="1"/>
</dbReference>
<dbReference type="Proteomes" id="UP001630127">
    <property type="component" value="Unassembled WGS sequence"/>
</dbReference>